<gene>
    <name evidence="1" type="ORF">NDK43_14350</name>
</gene>
<evidence type="ECO:0000313" key="1">
    <source>
        <dbReference type="EMBL" id="MCM2533365.1"/>
    </source>
</evidence>
<comment type="caution">
    <text evidence="1">The sequence shown here is derived from an EMBL/GenBank/DDBJ whole genome shotgun (WGS) entry which is preliminary data.</text>
</comment>
<dbReference type="Proteomes" id="UP001523262">
    <property type="component" value="Unassembled WGS sequence"/>
</dbReference>
<reference evidence="1 2" key="1">
    <citation type="submission" date="2022-06" db="EMBL/GenBank/DDBJ databases">
        <authorList>
            <person name="Jeon C.O."/>
        </authorList>
    </citation>
    <scope>NUCLEOTIDE SEQUENCE [LARGE SCALE GENOMIC DNA]</scope>
    <source>
        <strain evidence="1 2">KCTC 13943</strain>
    </source>
</reference>
<proteinExistence type="predicted"/>
<sequence>MKTVILVSIDFDDLPIPFKIASENEPNKSQILEKIIDIVNQCGLSKEVKFKSFHQEKGQKLYFYQIGDADCYVFVERIEIWELSM</sequence>
<evidence type="ECO:0000313" key="2">
    <source>
        <dbReference type="Proteomes" id="UP001523262"/>
    </source>
</evidence>
<protein>
    <submittedName>
        <fullName evidence="1">Uncharacterized protein</fullName>
    </submittedName>
</protein>
<dbReference type="EMBL" id="JAMQCR010000001">
    <property type="protein sequence ID" value="MCM2533365.1"/>
    <property type="molecule type" value="Genomic_DNA"/>
</dbReference>
<accession>A0ABT0WCV2</accession>
<keyword evidence="2" id="KW-1185">Reference proteome</keyword>
<organism evidence="1 2">
    <name type="scientific">Neobacillus pocheonensis</name>
    <dbReference type="NCBI Taxonomy" id="363869"/>
    <lineage>
        <taxon>Bacteria</taxon>
        <taxon>Bacillati</taxon>
        <taxon>Bacillota</taxon>
        <taxon>Bacilli</taxon>
        <taxon>Bacillales</taxon>
        <taxon>Bacillaceae</taxon>
        <taxon>Neobacillus</taxon>
    </lineage>
</organism>
<name>A0ABT0WCV2_9BACI</name>